<dbReference type="GO" id="GO:0005634">
    <property type="term" value="C:nucleus"/>
    <property type="evidence" value="ECO:0007669"/>
    <property type="project" value="TreeGrafter"/>
</dbReference>
<accession>A0A0W4ZUS8</accession>
<dbReference type="InterPro" id="IPR029071">
    <property type="entry name" value="Ubiquitin-like_domsf"/>
</dbReference>
<dbReference type="VEuPathDB" id="FungiDB:T551_00821"/>
<feature type="compositionally biased region" description="Polar residues" evidence="1">
    <location>
        <begin position="446"/>
        <end position="457"/>
    </location>
</feature>
<dbReference type="Gene3D" id="3.10.20.90">
    <property type="entry name" value="Phosphatidylinositol 3-kinase Catalytic Subunit, Chain A, domain 1"/>
    <property type="match status" value="1"/>
</dbReference>
<dbReference type="InterPro" id="IPR059238">
    <property type="entry name" value="UBX1_UBXN9"/>
</dbReference>
<evidence type="ECO:0000313" key="3">
    <source>
        <dbReference type="EMBL" id="KTW32139.1"/>
    </source>
</evidence>
<dbReference type="InterPro" id="IPR001012">
    <property type="entry name" value="UBX_dom"/>
</dbReference>
<evidence type="ECO:0000256" key="1">
    <source>
        <dbReference type="SAM" id="MobiDB-lite"/>
    </source>
</evidence>
<comment type="caution">
    <text evidence="3">The sequence shown here is derived from an EMBL/GenBank/DDBJ whole genome shotgun (WGS) entry which is preliminary data.</text>
</comment>
<dbReference type="GO" id="GO:0012506">
    <property type="term" value="C:vesicle membrane"/>
    <property type="evidence" value="ECO:0007669"/>
    <property type="project" value="TreeGrafter"/>
</dbReference>
<dbReference type="eggNOG" id="KOG2699">
    <property type="taxonomic scope" value="Eukaryota"/>
</dbReference>
<dbReference type="OrthoDB" id="440781at2759"/>
<dbReference type="Proteomes" id="UP000053447">
    <property type="component" value="Unassembled WGS sequence"/>
</dbReference>
<dbReference type="GO" id="GO:0005737">
    <property type="term" value="C:cytoplasm"/>
    <property type="evidence" value="ECO:0007669"/>
    <property type="project" value="TreeGrafter"/>
</dbReference>
<dbReference type="Pfam" id="PF11470">
    <property type="entry name" value="TUG-UBL1"/>
    <property type="match status" value="1"/>
</dbReference>
<gene>
    <name evidence="3" type="ORF">T551_00821</name>
</gene>
<dbReference type="AlphaFoldDB" id="A0A0W4ZUS8"/>
<dbReference type="CDD" id="cd17075">
    <property type="entry name" value="UBX1_UBXN9"/>
    <property type="match status" value="1"/>
</dbReference>
<dbReference type="CDD" id="cd16105">
    <property type="entry name" value="Ubl_ASPSCR1_like"/>
    <property type="match status" value="1"/>
</dbReference>
<dbReference type="STRING" id="1408657.A0A0W4ZUS8"/>
<keyword evidence="4" id="KW-1185">Reference proteome</keyword>
<dbReference type="PANTHER" id="PTHR46467">
    <property type="entry name" value="TETHER CONTAINING UBX DOMAIN FOR GLUT4"/>
    <property type="match status" value="1"/>
</dbReference>
<name>A0A0W4ZUS8_PNEJ7</name>
<reference evidence="4" key="1">
    <citation type="journal article" date="2016" name="Nat. Commun.">
        <title>Genome analysis of three Pneumocystis species reveals adaptation mechanisms to life exclusively in mammalian hosts.</title>
        <authorList>
            <person name="Ma L."/>
            <person name="Chen Z."/>
            <person name="Huang D.W."/>
            <person name="Kutty G."/>
            <person name="Ishihara M."/>
            <person name="Wang H."/>
            <person name="Abouelleil A."/>
            <person name="Bishop L."/>
            <person name="Davey E."/>
            <person name="Deng R."/>
            <person name="Deng X."/>
            <person name="Fan L."/>
            <person name="Fantoni G."/>
            <person name="Fitzgerald M."/>
            <person name="Gogineni E."/>
            <person name="Goldberg J.M."/>
            <person name="Handley G."/>
            <person name="Hu X."/>
            <person name="Huber C."/>
            <person name="Jiao X."/>
            <person name="Jones K."/>
            <person name="Levin J.Z."/>
            <person name="Liu Y."/>
            <person name="Macdonald P."/>
            <person name="Melnikov A."/>
            <person name="Raley C."/>
            <person name="Sassi M."/>
            <person name="Sherman B.T."/>
            <person name="Song X."/>
            <person name="Sykes S."/>
            <person name="Tran B."/>
            <person name="Walsh L."/>
            <person name="Xia Y."/>
            <person name="Yang J."/>
            <person name="Young S."/>
            <person name="Zeng Q."/>
            <person name="Zheng X."/>
            <person name="Stephens R."/>
            <person name="Nusbaum C."/>
            <person name="Birren B.W."/>
            <person name="Azadi P."/>
            <person name="Lempicki R.A."/>
            <person name="Cuomo C.A."/>
            <person name="Kovacs J.A."/>
        </authorList>
    </citation>
    <scope>NUCLEOTIDE SEQUENCE [LARGE SCALE GENOMIC DNA]</scope>
    <source>
        <strain evidence="4">RU7</strain>
    </source>
</reference>
<dbReference type="SUPFAM" id="SSF54236">
    <property type="entry name" value="Ubiquitin-like"/>
    <property type="match status" value="2"/>
</dbReference>
<feature type="region of interest" description="Disordered" evidence="1">
    <location>
        <begin position="446"/>
        <end position="471"/>
    </location>
</feature>
<evidence type="ECO:0000313" key="4">
    <source>
        <dbReference type="Proteomes" id="UP000053447"/>
    </source>
</evidence>
<organism evidence="3 4">
    <name type="scientific">Pneumocystis jirovecii (strain RU7)</name>
    <name type="common">Human pneumocystis pneumonia agent</name>
    <dbReference type="NCBI Taxonomy" id="1408657"/>
    <lineage>
        <taxon>Eukaryota</taxon>
        <taxon>Fungi</taxon>
        <taxon>Dikarya</taxon>
        <taxon>Ascomycota</taxon>
        <taxon>Taphrinomycotina</taxon>
        <taxon>Pneumocystomycetes</taxon>
        <taxon>Pneumocystaceae</taxon>
        <taxon>Pneumocystis</taxon>
    </lineage>
</organism>
<dbReference type="PANTHER" id="PTHR46467:SF1">
    <property type="entry name" value="TETHER CONTAINING UBX DOMAIN FOR GLUT4"/>
    <property type="match status" value="1"/>
</dbReference>
<evidence type="ECO:0000259" key="2">
    <source>
        <dbReference type="PROSITE" id="PS50033"/>
    </source>
</evidence>
<feature type="domain" description="UBX" evidence="2">
    <location>
        <begin position="315"/>
        <end position="393"/>
    </location>
</feature>
<sequence length="471" mass="54502">MSSHVVILSNARRYTIKTNPTQLINDLLLEGCKKAGQLDPQEYTLKYGSSVLDLSLPIRLARLPAGAKLMLIKRECGKNDIKVALQITNLAKRLTSSFSSQTTLWDILCQFEEMENPPINITKRSFEVMSDNRLDRYYETPVVRVINKEFSEPNVLKNITLSSQGIIEGNVVIQVKFVKTQIYFDQMIKLLPKKEEIVEENKKILEKLPIFEKHTEQIKYKESLEIQPQTSKNIPFEQTNNQLISERKMLILSAPISSSLYISKVNTNEEDYEITHETAISYQNMLSAKAKGYRNQLLNVQKKLEQENILKKYEVKFKLPDGMQVIGTFHGNENGTSFRKIPTLTFQVQALYDFIKHLMHYSEEPFCLYITPPPKYLLNMKVTLASDPNFSIKTTVIFKWEKTAQPYVKTHNILKNVYLDMQKDISTVIEYQEDKEDKEEDILSTLSTFQPSPSQHKSNSKKIPKWLKLSK</sequence>
<feature type="compositionally biased region" description="Basic residues" evidence="1">
    <location>
        <begin position="458"/>
        <end position="471"/>
    </location>
</feature>
<dbReference type="InterPro" id="IPR021569">
    <property type="entry name" value="TUG-UBL1"/>
</dbReference>
<dbReference type="GeneID" id="28939340"/>
<dbReference type="RefSeq" id="XP_018230831.1">
    <property type="nucleotide sequence ID" value="XM_018373085.1"/>
</dbReference>
<proteinExistence type="predicted"/>
<dbReference type="PROSITE" id="PS50033">
    <property type="entry name" value="UBX"/>
    <property type="match status" value="1"/>
</dbReference>
<dbReference type="EMBL" id="LFWA01000003">
    <property type="protein sequence ID" value="KTW32139.1"/>
    <property type="molecule type" value="Genomic_DNA"/>
</dbReference>
<dbReference type="GO" id="GO:0006886">
    <property type="term" value="P:intracellular protein transport"/>
    <property type="evidence" value="ECO:0007669"/>
    <property type="project" value="TreeGrafter"/>
</dbReference>
<protein>
    <recommendedName>
        <fullName evidence="2">UBX domain-containing protein</fullName>
    </recommendedName>
</protein>